<proteinExistence type="inferred from homology"/>
<reference evidence="21 22" key="1">
    <citation type="journal article" date="2010" name="Stand. Genomic Sci.">
        <title>Complete genome sequence of Arcobacter nitrofigilis type strain (CI).</title>
        <authorList>
            <person name="Pati A."/>
            <person name="Gronow S."/>
            <person name="Lapidus A."/>
            <person name="Copeland A."/>
            <person name="Glavina Del Rio T."/>
            <person name="Nolan M."/>
            <person name="Lucas S."/>
            <person name="Tice H."/>
            <person name="Cheng J.F."/>
            <person name="Han C."/>
            <person name="Chertkov O."/>
            <person name="Bruce D."/>
            <person name="Tapia R."/>
            <person name="Goodwin L."/>
            <person name="Pitluck S."/>
            <person name="Liolios K."/>
            <person name="Ivanova N."/>
            <person name="Mavromatis K."/>
            <person name="Chen A."/>
            <person name="Palaniappan K."/>
            <person name="Land M."/>
            <person name="Hauser L."/>
            <person name="Chang Y.J."/>
            <person name="Jeffries C.D."/>
            <person name="Detter J.C."/>
            <person name="Rohde M."/>
            <person name="Goker M."/>
            <person name="Bristow J."/>
            <person name="Eisen J.A."/>
            <person name="Markowitz V."/>
            <person name="Hugenholtz P."/>
            <person name="Klenk H.P."/>
            <person name="Kyrpides N.C."/>
        </authorList>
    </citation>
    <scope>NUCLEOTIDE SEQUENCE [LARGE SCALE GENOMIC DNA]</scope>
    <source>
        <strain evidence="22">ATCC 33309 / DSM 7299 / CCUG 15893 / LMG 7604 / NCTC 12251 / CI</strain>
    </source>
</reference>
<feature type="binding site" description="in dimeric form" evidence="20">
    <location>
        <position position="169"/>
    </location>
    <ligand>
        <name>Ca(2+)</name>
        <dbReference type="ChEBI" id="CHEBI:29108"/>
        <label>1</label>
    </ligand>
</feature>
<comment type="catalytic activity">
    <reaction evidence="1">
        <text>a 1,2-diacyl-sn-glycero-3-phosphocholine + H2O = a 2-acyl-sn-glycero-3-phosphocholine + a fatty acid + H(+)</text>
        <dbReference type="Rhea" id="RHEA:18689"/>
        <dbReference type="ChEBI" id="CHEBI:15377"/>
        <dbReference type="ChEBI" id="CHEBI:15378"/>
        <dbReference type="ChEBI" id="CHEBI:28868"/>
        <dbReference type="ChEBI" id="CHEBI:57643"/>
        <dbReference type="ChEBI" id="CHEBI:57875"/>
        <dbReference type="EC" id="3.1.1.32"/>
    </reaction>
</comment>
<evidence type="ECO:0000256" key="16">
    <source>
        <dbReference type="ARBA" id="ARBA00023136"/>
    </source>
</evidence>
<dbReference type="AlphaFoldDB" id="D5V0K1"/>
<dbReference type="OrthoDB" id="188433at2"/>
<dbReference type="Proteomes" id="UP000000939">
    <property type="component" value="Chromosome"/>
</dbReference>
<dbReference type="GO" id="GO:0004623">
    <property type="term" value="F:phospholipase A2 activity"/>
    <property type="evidence" value="ECO:0007669"/>
    <property type="project" value="UniProtKB-EC"/>
</dbReference>
<dbReference type="GO" id="GO:0009279">
    <property type="term" value="C:cell outer membrane"/>
    <property type="evidence" value="ECO:0007669"/>
    <property type="project" value="UniProtKB-SubCell"/>
</dbReference>
<keyword evidence="12 21" id="KW-0378">Hydrolase</keyword>
<comment type="catalytic activity">
    <reaction evidence="2">
        <text>a 1,2-diacyl-sn-glycero-3-phosphocholine + H2O = a 1-acyl-sn-glycero-3-phosphocholine + a fatty acid + H(+)</text>
        <dbReference type="Rhea" id="RHEA:15801"/>
        <dbReference type="ChEBI" id="CHEBI:15377"/>
        <dbReference type="ChEBI" id="CHEBI:15378"/>
        <dbReference type="ChEBI" id="CHEBI:28868"/>
        <dbReference type="ChEBI" id="CHEBI:57643"/>
        <dbReference type="ChEBI" id="CHEBI:58168"/>
        <dbReference type="EC" id="3.1.1.4"/>
    </reaction>
</comment>
<dbReference type="InterPro" id="IPR036541">
    <property type="entry name" value="PLipase_A1_sf"/>
</dbReference>
<gene>
    <name evidence="21" type="ordered locus">Arnit_2161</name>
</gene>
<evidence type="ECO:0000256" key="9">
    <source>
        <dbReference type="ARBA" id="ARBA00022692"/>
    </source>
</evidence>
<keyword evidence="14" id="KW-0442">Lipid degradation</keyword>
<evidence type="ECO:0000256" key="1">
    <source>
        <dbReference type="ARBA" id="ARBA00000111"/>
    </source>
</evidence>
<evidence type="ECO:0000256" key="18">
    <source>
        <dbReference type="ARBA" id="ARBA00032375"/>
    </source>
</evidence>
<dbReference type="KEGG" id="ant:Arnit_2161"/>
<evidence type="ECO:0000256" key="14">
    <source>
        <dbReference type="ARBA" id="ARBA00022963"/>
    </source>
</evidence>
<keyword evidence="8" id="KW-1134">Transmembrane beta strand</keyword>
<dbReference type="CDD" id="cd00541">
    <property type="entry name" value="OMPLA"/>
    <property type="match status" value="1"/>
</dbReference>
<evidence type="ECO:0000256" key="10">
    <source>
        <dbReference type="ARBA" id="ARBA00022723"/>
    </source>
</evidence>
<dbReference type="GO" id="GO:0016042">
    <property type="term" value="P:lipid catabolic process"/>
    <property type="evidence" value="ECO:0007669"/>
    <property type="project" value="UniProtKB-KW"/>
</dbReference>
<evidence type="ECO:0000256" key="6">
    <source>
        <dbReference type="ARBA" id="ARBA00013179"/>
    </source>
</evidence>
<evidence type="ECO:0000256" key="19">
    <source>
        <dbReference type="PIRSR" id="PIRSR603187-1"/>
    </source>
</evidence>
<evidence type="ECO:0000256" key="7">
    <source>
        <dbReference type="ARBA" id="ARBA00013278"/>
    </source>
</evidence>
<dbReference type="PANTHER" id="PTHR40457">
    <property type="entry name" value="PHOSPHOLIPASE A1"/>
    <property type="match status" value="1"/>
</dbReference>
<dbReference type="Pfam" id="PF02253">
    <property type="entry name" value="PLA1"/>
    <property type="match status" value="1"/>
</dbReference>
<dbReference type="PANTHER" id="PTHR40457:SF1">
    <property type="entry name" value="PHOSPHOLIPASE A1"/>
    <property type="match status" value="1"/>
</dbReference>
<dbReference type="Gene3D" id="2.40.230.10">
    <property type="entry name" value="Phospholipase A1"/>
    <property type="match status" value="1"/>
</dbReference>
<evidence type="ECO:0000256" key="8">
    <source>
        <dbReference type="ARBA" id="ARBA00022452"/>
    </source>
</evidence>
<dbReference type="STRING" id="572480.Arnit_2161"/>
<evidence type="ECO:0000256" key="2">
    <source>
        <dbReference type="ARBA" id="ARBA00001604"/>
    </source>
</evidence>
<evidence type="ECO:0000313" key="21">
    <source>
        <dbReference type="EMBL" id="ADG93813.1"/>
    </source>
</evidence>
<dbReference type="eggNOG" id="COG2829">
    <property type="taxonomic scope" value="Bacteria"/>
</dbReference>
<feature type="active site" description="Proton acceptor" evidence="19">
    <location>
        <position position="204"/>
    </location>
</feature>
<keyword evidence="10 20" id="KW-0479">Metal-binding</keyword>
<keyword evidence="17" id="KW-0998">Cell outer membrane</keyword>
<dbReference type="EC" id="3.1.1.32" evidence="6"/>
<accession>D5V0K1</accession>
<dbReference type="EMBL" id="CP001999">
    <property type="protein sequence ID" value="ADG93813.1"/>
    <property type="molecule type" value="Genomic_DNA"/>
</dbReference>
<evidence type="ECO:0000256" key="20">
    <source>
        <dbReference type="PIRSR" id="PIRSR603187-2"/>
    </source>
</evidence>
<comment type="subunit">
    <text evidence="5">Homodimer; dimerization is reversible, and the dimeric form is the active one.</text>
</comment>
<evidence type="ECO:0000256" key="13">
    <source>
        <dbReference type="ARBA" id="ARBA00022837"/>
    </source>
</evidence>
<comment type="subcellular location">
    <subcellularLocation>
        <location evidence="3">Cell outer membrane</location>
        <topology evidence="3">Multi-pass membrane protein</topology>
    </subcellularLocation>
</comment>
<dbReference type="GO" id="GO:0046872">
    <property type="term" value="F:metal ion binding"/>
    <property type="evidence" value="ECO:0007669"/>
    <property type="project" value="UniProtKB-KW"/>
</dbReference>
<evidence type="ECO:0000256" key="11">
    <source>
        <dbReference type="ARBA" id="ARBA00022729"/>
    </source>
</evidence>
<keyword evidence="11" id="KW-0732">Signal</keyword>
<feature type="active site" description="Nucleophile" evidence="19">
    <location>
        <position position="206"/>
    </location>
</feature>
<keyword evidence="16" id="KW-0472">Membrane</keyword>
<keyword evidence="22" id="KW-1185">Reference proteome</keyword>
<dbReference type="EC" id="3.1.1.4" evidence="7"/>
<dbReference type="SUPFAM" id="SSF56931">
    <property type="entry name" value="Outer membrane phospholipase A (OMPLA)"/>
    <property type="match status" value="1"/>
</dbReference>
<keyword evidence="13 20" id="KW-0106">Calcium</keyword>
<protein>
    <recommendedName>
        <fullName evidence="18">Phosphatidylcholine 1-acylhydrolase</fullName>
        <ecNumber evidence="6">3.1.1.32</ecNumber>
        <ecNumber evidence="7">3.1.1.4</ecNumber>
    </recommendedName>
</protein>
<evidence type="ECO:0000256" key="12">
    <source>
        <dbReference type="ARBA" id="ARBA00022801"/>
    </source>
</evidence>
<feature type="binding site" description="in dimeric form" evidence="20">
    <location>
        <position position="214"/>
    </location>
    <ligand>
        <name>Ca(2+)</name>
        <dbReference type="ChEBI" id="CHEBI:29108"/>
        <label>1</label>
    </ligand>
</feature>
<comment type="cofactor">
    <cofactor evidence="20">
        <name>Ca(2+)</name>
        <dbReference type="ChEBI" id="CHEBI:29108"/>
    </cofactor>
    <text evidence="20">Binds 1 Ca(2+) ion per monomer.</text>
</comment>
<dbReference type="HOGENOM" id="CLU_045813_2_0_7"/>
<evidence type="ECO:0000256" key="3">
    <source>
        <dbReference type="ARBA" id="ARBA00004571"/>
    </source>
</evidence>
<feature type="binding site" description="in dimeric form" evidence="20">
    <location>
        <position position="248"/>
    </location>
    <ligand>
        <name>Ca(2+)</name>
        <dbReference type="ChEBI" id="CHEBI:29108"/>
        <label>1</label>
    </ligand>
</feature>
<evidence type="ECO:0000256" key="5">
    <source>
        <dbReference type="ARBA" id="ARBA00011702"/>
    </source>
</evidence>
<organism evidence="21 22">
    <name type="scientific">Arcobacter nitrofigilis (strain ATCC 33309 / DSM 7299 / CCUG 15893 / LMG 7604 / NCTC 12251 / CI)</name>
    <name type="common">Campylobacter nitrofigilis</name>
    <dbReference type="NCBI Taxonomy" id="572480"/>
    <lineage>
        <taxon>Bacteria</taxon>
        <taxon>Pseudomonadati</taxon>
        <taxon>Campylobacterota</taxon>
        <taxon>Epsilonproteobacteria</taxon>
        <taxon>Campylobacterales</taxon>
        <taxon>Arcobacteraceae</taxon>
        <taxon>Arcobacter</taxon>
    </lineage>
</organism>
<comment type="similarity">
    <text evidence="4">Belongs to the phospholipase A1 family.</text>
</comment>
<evidence type="ECO:0000256" key="17">
    <source>
        <dbReference type="ARBA" id="ARBA00023237"/>
    </source>
</evidence>
<dbReference type="RefSeq" id="WP_013135958.1">
    <property type="nucleotide sequence ID" value="NC_014166.1"/>
</dbReference>
<keyword evidence="15" id="KW-0443">Lipid metabolism</keyword>
<evidence type="ECO:0000256" key="15">
    <source>
        <dbReference type="ARBA" id="ARBA00023098"/>
    </source>
</evidence>
<evidence type="ECO:0000313" key="22">
    <source>
        <dbReference type="Proteomes" id="UP000000939"/>
    </source>
</evidence>
<name>D5V0K1_ARCNC</name>
<dbReference type="InterPro" id="IPR003187">
    <property type="entry name" value="PLipase_A1"/>
</dbReference>
<dbReference type="PRINTS" id="PR01486">
    <property type="entry name" value="PHPHLIPASEA1"/>
</dbReference>
<sequence length="336" mass="39327" precursor="true">MKKLILLVFLITSIFANEKNDDLYAKAKKFENEHNYKEAMLIYKQIAQQNTKEVKILDKDGANEATLFVDKEKLEEVKATKKVLDPIEDKETRNTLSQMLASSFDLYPYEENYFLPFSYASKSNNDRKHVETVFQLSVKKPISYNFFGLKESINFGYTQTSWWQLYSESSPFRETNYRPEVFVMIPYGKKDKTYLKSLKFGLLHESNGQAGSTSRSWNRIYAQSYFQFSSLFFSPRVWYRIPDGANDDNPDIEDFLGYGDLTFYLPYKTQTFKLLLRNNLKFDDSNKGFAQFNWTFPLFGSKNTFGFVQLSSGYGDSLIDYNHEINRFSFGISLSR</sequence>
<evidence type="ECO:0000256" key="4">
    <source>
        <dbReference type="ARBA" id="ARBA00010525"/>
    </source>
</evidence>
<dbReference type="GO" id="GO:0008970">
    <property type="term" value="F:phospholipase A1 activity"/>
    <property type="evidence" value="ECO:0007669"/>
    <property type="project" value="UniProtKB-EC"/>
</dbReference>
<keyword evidence="9" id="KW-0812">Transmembrane</keyword>